<dbReference type="InterPro" id="IPR032808">
    <property type="entry name" value="DoxX"/>
</dbReference>
<evidence type="ECO:0000256" key="5">
    <source>
        <dbReference type="ARBA" id="ARBA00022989"/>
    </source>
</evidence>
<keyword evidence="6 7" id="KW-0472">Membrane</keyword>
<comment type="subcellular location">
    <subcellularLocation>
        <location evidence="1">Cell membrane</location>
        <topology evidence="1">Multi-pass membrane protein</topology>
    </subcellularLocation>
</comment>
<evidence type="ECO:0000256" key="6">
    <source>
        <dbReference type="ARBA" id="ARBA00023136"/>
    </source>
</evidence>
<dbReference type="EMBL" id="CP157974">
    <property type="protein sequence ID" value="XBT83846.1"/>
    <property type="molecule type" value="Genomic_DNA"/>
</dbReference>
<dbReference type="InterPro" id="IPR051907">
    <property type="entry name" value="DoxX-like_oxidoreductase"/>
</dbReference>
<keyword evidence="3" id="KW-1003">Cell membrane</keyword>
<proteinExistence type="inferred from homology"/>
<reference evidence="8" key="1">
    <citation type="submission" date="2024-06" db="EMBL/GenBank/DDBJ databases">
        <title>Micromonospora sp. strain HUAS YX12 genome sequences.</title>
        <authorList>
            <person name="Mo P."/>
        </authorList>
    </citation>
    <scope>NUCLEOTIDE SEQUENCE</scope>
    <source>
        <strain evidence="8">HUAS YX12</strain>
    </source>
</reference>
<dbReference type="PANTHER" id="PTHR33452">
    <property type="entry name" value="OXIDOREDUCTASE CATD-RELATED"/>
    <property type="match status" value="1"/>
</dbReference>
<dbReference type="AlphaFoldDB" id="A0AAU7R5T3"/>
<organism evidence="8">
    <name type="scientific">Micromonospora sp. HUAS YX12</name>
    <dbReference type="NCBI Taxonomy" id="3156396"/>
    <lineage>
        <taxon>Bacteria</taxon>
        <taxon>Bacillati</taxon>
        <taxon>Actinomycetota</taxon>
        <taxon>Actinomycetes</taxon>
        <taxon>Micromonosporales</taxon>
        <taxon>Micromonosporaceae</taxon>
        <taxon>Micromonospora</taxon>
    </lineage>
</organism>
<name>A0AAU7R5T3_9ACTN</name>
<evidence type="ECO:0000256" key="2">
    <source>
        <dbReference type="ARBA" id="ARBA00006679"/>
    </source>
</evidence>
<protein>
    <submittedName>
        <fullName evidence="8">DoxX family protein</fullName>
    </submittedName>
</protein>
<evidence type="ECO:0000256" key="7">
    <source>
        <dbReference type="SAM" id="Phobius"/>
    </source>
</evidence>
<accession>A0AAU7R5T3</accession>
<evidence type="ECO:0000256" key="4">
    <source>
        <dbReference type="ARBA" id="ARBA00022692"/>
    </source>
</evidence>
<feature type="transmembrane region" description="Helical" evidence="7">
    <location>
        <begin position="104"/>
        <end position="125"/>
    </location>
</feature>
<feature type="transmembrane region" description="Helical" evidence="7">
    <location>
        <begin position="46"/>
        <end position="67"/>
    </location>
</feature>
<dbReference type="Pfam" id="PF07681">
    <property type="entry name" value="DoxX"/>
    <property type="match status" value="1"/>
</dbReference>
<evidence type="ECO:0000256" key="1">
    <source>
        <dbReference type="ARBA" id="ARBA00004651"/>
    </source>
</evidence>
<gene>
    <name evidence="8" type="ORF">ABIH81_10480</name>
</gene>
<comment type="similarity">
    <text evidence="2">Belongs to the DoxX family.</text>
</comment>
<evidence type="ECO:0000256" key="3">
    <source>
        <dbReference type="ARBA" id="ARBA00022475"/>
    </source>
</evidence>
<dbReference type="GO" id="GO:0005886">
    <property type="term" value="C:plasma membrane"/>
    <property type="evidence" value="ECO:0007669"/>
    <property type="project" value="UniProtKB-SubCell"/>
</dbReference>
<dbReference type="PANTHER" id="PTHR33452:SF4">
    <property type="entry name" value="BLL4328 PROTEIN"/>
    <property type="match status" value="1"/>
</dbReference>
<evidence type="ECO:0000313" key="8">
    <source>
        <dbReference type="EMBL" id="XBT83846.1"/>
    </source>
</evidence>
<keyword evidence="5 7" id="KW-1133">Transmembrane helix</keyword>
<dbReference type="RefSeq" id="WP_349880103.1">
    <property type="nucleotide sequence ID" value="NZ_CP157974.1"/>
</dbReference>
<sequence>MIPAQLKDPVLSLFRIVTGVLFLCHGAASIFGVFGGNPVTGGAVPFATWPGWWAALIQLVCGALVLVGLFTRPAALLASGSMAYAYFVVHQPDHLMPLQNGGELAALFCWSFLLVAVLGPGNWALDALLSRRRSTVTEPAVAPASVPV</sequence>
<feature type="transmembrane region" description="Helical" evidence="7">
    <location>
        <begin position="12"/>
        <end position="34"/>
    </location>
</feature>
<feature type="transmembrane region" description="Helical" evidence="7">
    <location>
        <begin position="74"/>
        <end position="92"/>
    </location>
</feature>
<keyword evidence="4 7" id="KW-0812">Transmembrane</keyword>